<sequence length="92" mass="10018">MKKSSASLLVGTSALFALVFSGCSNVPEGVHPAYARANQDFNAAGFVSYEPGSYKKLRDDNFNVHTDELYPRKNISGDNLSLLWGTIVVADY</sequence>
<feature type="signal peptide" evidence="1">
    <location>
        <begin position="1"/>
        <end position="19"/>
    </location>
</feature>
<keyword evidence="3" id="KW-1185">Reference proteome</keyword>
<reference evidence="2 3" key="1">
    <citation type="submission" date="2020-07" db="EMBL/GenBank/DDBJ databases">
        <authorList>
            <person name="Feng X."/>
        </authorList>
    </citation>
    <scope>NUCLEOTIDE SEQUENCE [LARGE SCALE GENOMIC DNA]</scope>
    <source>
        <strain evidence="2 3">JCM31066</strain>
    </source>
</reference>
<dbReference type="PROSITE" id="PS51257">
    <property type="entry name" value="PROKAR_LIPOPROTEIN"/>
    <property type="match status" value="1"/>
</dbReference>
<feature type="chain" id="PRO_5032395264" evidence="1">
    <location>
        <begin position="20"/>
        <end position="92"/>
    </location>
</feature>
<dbReference type="EMBL" id="JACHVB010000060">
    <property type="protein sequence ID" value="MBC2596100.1"/>
    <property type="molecule type" value="Genomic_DNA"/>
</dbReference>
<protein>
    <submittedName>
        <fullName evidence="2">Uncharacterized protein</fullName>
    </submittedName>
</protein>
<keyword evidence="1" id="KW-0732">Signal</keyword>
<name>A0A842HIY2_9BACT</name>
<organism evidence="2 3">
    <name type="scientific">Ruficoccus amylovorans</name>
    <dbReference type="NCBI Taxonomy" id="1804625"/>
    <lineage>
        <taxon>Bacteria</taxon>
        <taxon>Pseudomonadati</taxon>
        <taxon>Verrucomicrobiota</taxon>
        <taxon>Opitutia</taxon>
        <taxon>Puniceicoccales</taxon>
        <taxon>Cerasicoccaceae</taxon>
        <taxon>Ruficoccus</taxon>
    </lineage>
</organism>
<evidence type="ECO:0000313" key="2">
    <source>
        <dbReference type="EMBL" id="MBC2596100.1"/>
    </source>
</evidence>
<dbReference type="RefSeq" id="WP_185677016.1">
    <property type="nucleotide sequence ID" value="NZ_JACHVB010000060.1"/>
</dbReference>
<dbReference type="AlphaFoldDB" id="A0A842HIY2"/>
<evidence type="ECO:0000313" key="3">
    <source>
        <dbReference type="Proteomes" id="UP000546464"/>
    </source>
</evidence>
<accession>A0A842HIY2</accession>
<proteinExistence type="predicted"/>
<gene>
    <name evidence="2" type="ORF">H5P28_17670</name>
</gene>
<dbReference type="Proteomes" id="UP000546464">
    <property type="component" value="Unassembled WGS sequence"/>
</dbReference>
<comment type="caution">
    <text evidence="2">The sequence shown here is derived from an EMBL/GenBank/DDBJ whole genome shotgun (WGS) entry which is preliminary data.</text>
</comment>
<evidence type="ECO:0000256" key="1">
    <source>
        <dbReference type="SAM" id="SignalP"/>
    </source>
</evidence>